<keyword evidence="6" id="KW-0804">Transcription</keyword>
<sequence>MKGESSLGFRKGAWTSEEDELLKQCIDKYGVGNWRKVPERAGLERCWKSCRTRWLNYLKPDINNGEFTEDEVDLIFRLHKLLGNRQVLLR</sequence>
<organism evidence="10 11">
    <name type="scientific">Ziziphus jujuba var. spinosa</name>
    <dbReference type="NCBI Taxonomy" id="714518"/>
    <lineage>
        <taxon>Eukaryota</taxon>
        <taxon>Viridiplantae</taxon>
        <taxon>Streptophyta</taxon>
        <taxon>Embryophyta</taxon>
        <taxon>Tracheophyta</taxon>
        <taxon>Spermatophyta</taxon>
        <taxon>Magnoliopsida</taxon>
        <taxon>eudicotyledons</taxon>
        <taxon>Gunneridae</taxon>
        <taxon>Pentapetalae</taxon>
        <taxon>rosids</taxon>
        <taxon>fabids</taxon>
        <taxon>Rosales</taxon>
        <taxon>Rhamnaceae</taxon>
        <taxon>Paliureae</taxon>
        <taxon>Ziziphus</taxon>
    </lineage>
</organism>
<dbReference type="Gene3D" id="1.10.10.60">
    <property type="entry name" value="Homeodomain-like"/>
    <property type="match status" value="1"/>
</dbReference>
<dbReference type="PROSITE" id="PS50090">
    <property type="entry name" value="MYB_LIKE"/>
    <property type="match status" value="1"/>
</dbReference>
<dbReference type="InterPro" id="IPR015495">
    <property type="entry name" value="Myb_TF_plants"/>
</dbReference>
<evidence type="ECO:0000256" key="2">
    <source>
        <dbReference type="ARBA" id="ARBA00022737"/>
    </source>
</evidence>
<gene>
    <name evidence="10" type="ORF">FEM48_Zijuj06G0184000</name>
</gene>
<keyword evidence="2" id="KW-0677">Repeat</keyword>
<comment type="subcellular location">
    <subcellularLocation>
        <location evidence="1">Nucleus</location>
    </subcellularLocation>
</comment>
<evidence type="ECO:0000313" key="11">
    <source>
        <dbReference type="Proteomes" id="UP000813462"/>
    </source>
</evidence>
<comment type="caution">
    <text evidence="10">The sequence shown here is derived from an EMBL/GenBank/DDBJ whole genome shotgun (WGS) entry which is preliminary data.</text>
</comment>
<dbReference type="GO" id="GO:0003677">
    <property type="term" value="F:DNA binding"/>
    <property type="evidence" value="ECO:0007669"/>
    <property type="project" value="UniProtKB-KW"/>
</dbReference>
<evidence type="ECO:0000256" key="4">
    <source>
        <dbReference type="ARBA" id="ARBA00023125"/>
    </source>
</evidence>
<reference evidence="10" key="1">
    <citation type="journal article" date="2021" name="Front. Plant Sci.">
        <title>Chromosome-Scale Genome Assembly for Chinese Sour Jujube and Insights Into Its Genome Evolution and Domestication Signature.</title>
        <authorList>
            <person name="Shen L.-Y."/>
            <person name="Luo H."/>
            <person name="Wang X.-L."/>
            <person name="Wang X.-M."/>
            <person name="Qiu X.-J."/>
            <person name="Liu H."/>
            <person name="Zhou S.-S."/>
            <person name="Jia K.-H."/>
            <person name="Nie S."/>
            <person name="Bao Y.-T."/>
            <person name="Zhang R.-G."/>
            <person name="Yun Q.-Z."/>
            <person name="Chai Y.-H."/>
            <person name="Lu J.-Y."/>
            <person name="Li Y."/>
            <person name="Zhao S.-W."/>
            <person name="Mao J.-F."/>
            <person name="Jia S.-G."/>
            <person name="Mao Y.-M."/>
        </authorList>
    </citation>
    <scope>NUCLEOTIDE SEQUENCE</scope>
    <source>
        <strain evidence="10">AT0</strain>
        <tissue evidence="10">Leaf</tissue>
    </source>
</reference>
<evidence type="ECO:0000259" key="9">
    <source>
        <dbReference type="PROSITE" id="PS51294"/>
    </source>
</evidence>
<keyword evidence="3" id="KW-0805">Transcription regulation</keyword>
<dbReference type="InterPro" id="IPR001005">
    <property type="entry name" value="SANT/Myb"/>
</dbReference>
<dbReference type="InterPro" id="IPR017930">
    <property type="entry name" value="Myb_dom"/>
</dbReference>
<feature type="domain" description="HTH myb-type" evidence="9">
    <location>
        <begin position="10"/>
        <end position="62"/>
    </location>
</feature>
<evidence type="ECO:0000313" key="10">
    <source>
        <dbReference type="EMBL" id="KAH7525051.1"/>
    </source>
</evidence>
<evidence type="ECO:0000256" key="1">
    <source>
        <dbReference type="ARBA" id="ARBA00004123"/>
    </source>
</evidence>
<dbReference type="EMBL" id="JAEACU010000006">
    <property type="protein sequence ID" value="KAH7525051.1"/>
    <property type="molecule type" value="Genomic_DNA"/>
</dbReference>
<keyword evidence="5" id="KW-0010">Activator</keyword>
<dbReference type="PANTHER" id="PTHR47999:SF24">
    <property type="entry name" value="TRANSCRIPTION FACTOR MYB90"/>
    <property type="match status" value="1"/>
</dbReference>
<evidence type="ECO:0000256" key="3">
    <source>
        <dbReference type="ARBA" id="ARBA00023015"/>
    </source>
</evidence>
<dbReference type="Proteomes" id="UP000813462">
    <property type="component" value="Unassembled WGS sequence"/>
</dbReference>
<keyword evidence="7" id="KW-0539">Nucleus</keyword>
<dbReference type="SUPFAM" id="SSF46689">
    <property type="entry name" value="Homeodomain-like"/>
    <property type="match status" value="1"/>
</dbReference>
<evidence type="ECO:0000256" key="7">
    <source>
        <dbReference type="ARBA" id="ARBA00023242"/>
    </source>
</evidence>
<name>A0A978VAW6_ZIZJJ</name>
<dbReference type="CDD" id="cd00167">
    <property type="entry name" value="SANT"/>
    <property type="match status" value="1"/>
</dbReference>
<evidence type="ECO:0000256" key="5">
    <source>
        <dbReference type="ARBA" id="ARBA00023159"/>
    </source>
</evidence>
<dbReference type="Pfam" id="PF00249">
    <property type="entry name" value="Myb_DNA-binding"/>
    <property type="match status" value="1"/>
</dbReference>
<evidence type="ECO:0000259" key="8">
    <source>
        <dbReference type="PROSITE" id="PS50090"/>
    </source>
</evidence>
<dbReference type="InterPro" id="IPR009057">
    <property type="entry name" value="Homeodomain-like_sf"/>
</dbReference>
<dbReference type="GO" id="GO:0080090">
    <property type="term" value="P:regulation of primary metabolic process"/>
    <property type="evidence" value="ECO:0007669"/>
    <property type="project" value="UniProtKB-ARBA"/>
</dbReference>
<dbReference type="PANTHER" id="PTHR47999">
    <property type="entry name" value="TRANSCRIPTION FACTOR MYB8-RELATED-RELATED"/>
    <property type="match status" value="1"/>
</dbReference>
<dbReference type="GO" id="GO:0005634">
    <property type="term" value="C:nucleus"/>
    <property type="evidence" value="ECO:0007669"/>
    <property type="project" value="UniProtKB-SubCell"/>
</dbReference>
<dbReference type="SMART" id="SM00717">
    <property type="entry name" value="SANT"/>
    <property type="match status" value="1"/>
</dbReference>
<proteinExistence type="predicted"/>
<accession>A0A978VAW6</accession>
<keyword evidence="4" id="KW-0238">DNA-binding</keyword>
<dbReference type="AlphaFoldDB" id="A0A978VAW6"/>
<dbReference type="PROSITE" id="PS51294">
    <property type="entry name" value="HTH_MYB"/>
    <property type="match status" value="1"/>
</dbReference>
<feature type="domain" description="Myb-like" evidence="8">
    <location>
        <begin position="6"/>
        <end position="58"/>
    </location>
</feature>
<dbReference type="FunFam" id="1.10.10.60:FF:000218">
    <property type="entry name" value="Myb transcription factor"/>
    <property type="match status" value="1"/>
</dbReference>
<evidence type="ECO:0000256" key="6">
    <source>
        <dbReference type="ARBA" id="ARBA00023163"/>
    </source>
</evidence>
<protein>
    <submittedName>
        <fullName evidence="10">Uncharacterized protein</fullName>
    </submittedName>
</protein>